<dbReference type="PATRIC" id="fig|45073.5.peg.3029"/>
<dbReference type="Proteomes" id="UP000054618">
    <property type="component" value="Unassembled WGS sequence"/>
</dbReference>
<keyword evidence="1" id="KW-0472">Membrane</keyword>
<dbReference type="AlphaFoldDB" id="A0A0W0XLB8"/>
<keyword evidence="1" id="KW-0812">Transmembrane</keyword>
<dbReference type="RefSeq" id="WP_058508909.1">
    <property type="nucleotide sequence ID" value="NZ_CAAAIK010000014.1"/>
</dbReference>
<dbReference type="OrthoDB" id="5653356at2"/>
<evidence type="ECO:0000313" key="2">
    <source>
        <dbReference type="EMBL" id="KTD45382.1"/>
    </source>
</evidence>
<feature type="transmembrane region" description="Helical" evidence="1">
    <location>
        <begin position="35"/>
        <end position="53"/>
    </location>
</feature>
<gene>
    <name evidence="2" type="ORF">Lqui_2853</name>
</gene>
<keyword evidence="3" id="KW-1185">Reference proteome</keyword>
<accession>A0A0W0XLB8</accession>
<sequence length="108" mass="12396">MKAPLFFMLILNFFSKESFSGSALAFKTPVTNGMGWLNYGLAFVILSLAVLFLHLKKNKKPSTGCRLLEKTYLNNKTVIYLLEYQEQRFLLAENQKGLCFHSLNESHK</sequence>
<name>A0A0W0XLB8_9GAMM</name>
<comment type="caution">
    <text evidence="2">The sequence shown here is derived from an EMBL/GenBank/DDBJ whole genome shotgun (WGS) entry which is preliminary data.</text>
</comment>
<keyword evidence="1" id="KW-1133">Transmembrane helix</keyword>
<reference evidence="2 3" key="1">
    <citation type="submission" date="2015-11" db="EMBL/GenBank/DDBJ databases">
        <title>Genomic analysis of 38 Legionella species identifies large and diverse effector repertoires.</title>
        <authorList>
            <person name="Burstein D."/>
            <person name="Amaro F."/>
            <person name="Zusman T."/>
            <person name="Lifshitz Z."/>
            <person name="Cohen O."/>
            <person name="Gilbert J.A."/>
            <person name="Pupko T."/>
            <person name="Shuman H.A."/>
            <person name="Segal G."/>
        </authorList>
    </citation>
    <scope>NUCLEOTIDE SEQUENCE [LARGE SCALE GENOMIC DNA]</scope>
    <source>
        <strain evidence="2 3">CDC#1442-AUS-E</strain>
    </source>
</reference>
<organism evidence="2 3">
    <name type="scientific">Legionella quinlivanii</name>
    <dbReference type="NCBI Taxonomy" id="45073"/>
    <lineage>
        <taxon>Bacteria</taxon>
        <taxon>Pseudomonadati</taxon>
        <taxon>Pseudomonadota</taxon>
        <taxon>Gammaproteobacteria</taxon>
        <taxon>Legionellales</taxon>
        <taxon>Legionellaceae</taxon>
        <taxon>Legionella</taxon>
    </lineage>
</organism>
<protein>
    <submittedName>
        <fullName evidence="2">Uncharacterized protein</fullName>
    </submittedName>
</protein>
<dbReference type="STRING" id="45073.Lqui_2853"/>
<dbReference type="EMBL" id="LNYS01000025">
    <property type="protein sequence ID" value="KTD45382.1"/>
    <property type="molecule type" value="Genomic_DNA"/>
</dbReference>
<proteinExistence type="predicted"/>
<evidence type="ECO:0000256" key="1">
    <source>
        <dbReference type="SAM" id="Phobius"/>
    </source>
</evidence>
<evidence type="ECO:0000313" key="3">
    <source>
        <dbReference type="Proteomes" id="UP000054618"/>
    </source>
</evidence>